<dbReference type="OMA" id="QICSICY"/>
<dbReference type="AlphaFoldDB" id="Q6BY73"/>
<dbReference type="eggNOG" id="KOG0802">
    <property type="taxonomic scope" value="Eukaryota"/>
</dbReference>
<feature type="compositionally biased region" description="Basic and acidic residues" evidence="2">
    <location>
        <begin position="8"/>
        <end position="18"/>
    </location>
</feature>
<feature type="compositionally biased region" description="Low complexity" evidence="2">
    <location>
        <begin position="287"/>
        <end position="309"/>
    </location>
</feature>
<feature type="compositionally biased region" description="Polar residues" evidence="2">
    <location>
        <begin position="32"/>
        <end position="44"/>
    </location>
</feature>
<dbReference type="Gene3D" id="3.30.40.10">
    <property type="entry name" value="Zinc/RING finger domain, C3HC4 (zinc finger)"/>
    <property type="match status" value="1"/>
</dbReference>
<dbReference type="SMART" id="SM00184">
    <property type="entry name" value="RING"/>
    <property type="match status" value="1"/>
</dbReference>
<evidence type="ECO:0000259" key="3">
    <source>
        <dbReference type="PROSITE" id="PS50089"/>
    </source>
</evidence>
<feature type="domain" description="RING-type" evidence="3">
    <location>
        <begin position="328"/>
        <end position="353"/>
    </location>
</feature>
<reference evidence="4 5" key="1">
    <citation type="journal article" date="2004" name="Nature">
        <title>Genome evolution in yeasts.</title>
        <authorList>
            <consortium name="Genolevures"/>
            <person name="Dujon B."/>
            <person name="Sherman D."/>
            <person name="Fischer G."/>
            <person name="Durrens P."/>
            <person name="Casaregola S."/>
            <person name="Lafontaine I."/>
            <person name="de Montigny J."/>
            <person name="Marck C."/>
            <person name="Neuveglise C."/>
            <person name="Talla E."/>
            <person name="Goffard N."/>
            <person name="Frangeul L."/>
            <person name="Aigle M."/>
            <person name="Anthouard V."/>
            <person name="Babour A."/>
            <person name="Barbe V."/>
            <person name="Barnay S."/>
            <person name="Blanchin S."/>
            <person name="Beckerich J.M."/>
            <person name="Beyne E."/>
            <person name="Bleykasten C."/>
            <person name="Boisrame A."/>
            <person name="Boyer J."/>
            <person name="Cattolico L."/>
            <person name="Confanioleri F."/>
            <person name="de Daruvar A."/>
            <person name="Despons L."/>
            <person name="Fabre E."/>
            <person name="Fairhead C."/>
            <person name="Ferry-Dumazet H."/>
            <person name="Groppi A."/>
            <person name="Hantraye F."/>
            <person name="Hennequin C."/>
            <person name="Jauniaux N."/>
            <person name="Joyet P."/>
            <person name="Kachouri R."/>
            <person name="Kerrest A."/>
            <person name="Koszul R."/>
            <person name="Lemaire M."/>
            <person name="Lesur I."/>
            <person name="Ma L."/>
            <person name="Muller H."/>
            <person name="Nicaud J.M."/>
            <person name="Nikolski M."/>
            <person name="Oztas S."/>
            <person name="Ozier-Kalogeropoulos O."/>
            <person name="Pellenz S."/>
            <person name="Potier S."/>
            <person name="Richard G.F."/>
            <person name="Straub M.L."/>
            <person name="Suleau A."/>
            <person name="Swennene D."/>
            <person name="Tekaia F."/>
            <person name="Wesolowski-Louvel M."/>
            <person name="Westhof E."/>
            <person name="Wirth B."/>
            <person name="Zeniou-Meyer M."/>
            <person name="Zivanovic I."/>
            <person name="Bolotin-Fukuhara M."/>
            <person name="Thierry A."/>
            <person name="Bouchier C."/>
            <person name="Caudron B."/>
            <person name="Scarpelli C."/>
            <person name="Gaillardin C."/>
            <person name="Weissenbach J."/>
            <person name="Wincker P."/>
            <person name="Souciet J.L."/>
        </authorList>
    </citation>
    <scope>NUCLEOTIDE SEQUENCE [LARGE SCALE GENOMIC DNA]</scope>
    <source>
        <strain evidence="5">ATCC 36239 / CBS 767 / BCRC 21394 / JCM 1990 / NBRC 0083 / IGC 2968</strain>
    </source>
</reference>
<dbReference type="GO" id="GO:0061630">
    <property type="term" value="F:ubiquitin protein ligase activity"/>
    <property type="evidence" value="ECO:0007669"/>
    <property type="project" value="TreeGrafter"/>
</dbReference>
<keyword evidence="5" id="KW-1185">Reference proteome</keyword>
<evidence type="ECO:0000313" key="5">
    <source>
        <dbReference type="Proteomes" id="UP000000599"/>
    </source>
</evidence>
<evidence type="ECO:0000256" key="2">
    <source>
        <dbReference type="SAM" id="MobiDB-lite"/>
    </source>
</evidence>
<accession>Q6BY73</accession>
<dbReference type="PANTHER" id="PTHR22765">
    <property type="entry name" value="RING FINGER AND PROTEASE ASSOCIATED DOMAIN-CONTAINING"/>
    <property type="match status" value="1"/>
</dbReference>
<keyword evidence="1" id="KW-0479">Metal-binding</keyword>
<dbReference type="GO" id="GO:0006511">
    <property type="term" value="P:ubiquitin-dependent protein catabolic process"/>
    <property type="evidence" value="ECO:0007669"/>
    <property type="project" value="TreeGrafter"/>
</dbReference>
<keyword evidence="1" id="KW-0862">Zinc</keyword>
<dbReference type="STRING" id="284592.Q6BY73"/>
<dbReference type="GeneID" id="2899463"/>
<dbReference type="VEuPathDB" id="FungiDB:DEHA2A11880g"/>
<feature type="region of interest" description="Disordered" evidence="2">
    <location>
        <begin position="356"/>
        <end position="378"/>
    </location>
</feature>
<organism evidence="4 5">
    <name type="scientific">Debaryomyces hansenii (strain ATCC 36239 / CBS 767 / BCRC 21394 / JCM 1990 / NBRC 0083 / IGC 2968)</name>
    <name type="common">Yeast</name>
    <name type="synonym">Torulaspora hansenii</name>
    <dbReference type="NCBI Taxonomy" id="284592"/>
    <lineage>
        <taxon>Eukaryota</taxon>
        <taxon>Fungi</taxon>
        <taxon>Dikarya</taxon>
        <taxon>Ascomycota</taxon>
        <taxon>Saccharomycotina</taxon>
        <taxon>Pichiomycetes</taxon>
        <taxon>Debaryomycetaceae</taxon>
        <taxon>Debaryomyces</taxon>
    </lineage>
</organism>
<feature type="region of interest" description="Disordered" evidence="2">
    <location>
        <begin position="511"/>
        <end position="554"/>
    </location>
</feature>
<dbReference type="PROSITE" id="PS50089">
    <property type="entry name" value="ZF_RING_2"/>
    <property type="match status" value="1"/>
</dbReference>
<feature type="compositionally biased region" description="Polar residues" evidence="2">
    <location>
        <begin position="475"/>
        <end position="487"/>
    </location>
</feature>
<feature type="compositionally biased region" description="Polar residues" evidence="2">
    <location>
        <begin position="139"/>
        <end position="149"/>
    </location>
</feature>
<dbReference type="SUPFAM" id="SSF57850">
    <property type="entry name" value="RING/U-box"/>
    <property type="match status" value="1"/>
</dbReference>
<proteinExistence type="predicted"/>
<feature type="region of interest" description="Disordered" evidence="2">
    <location>
        <begin position="399"/>
        <end position="448"/>
    </location>
</feature>
<dbReference type="InterPro" id="IPR013083">
    <property type="entry name" value="Znf_RING/FYVE/PHD"/>
</dbReference>
<dbReference type="Pfam" id="PF13639">
    <property type="entry name" value="zf-RING_2"/>
    <property type="match status" value="1"/>
</dbReference>
<name>Q6BY73_DEBHA</name>
<dbReference type="PANTHER" id="PTHR22765:SF434">
    <property type="entry name" value="GB|AAD18119.1-RELATED"/>
    <property type="match status" value="1"/>
</dbReference>
<feature type="compositionally biased region" description="Polar residues" evidence="2">
    <location>
        <begin position="55"/>
        <end position="70"/>
    </location>
</feature>
<evidence type="ECO:0000313" key="4">
    <source>
        <dbReference type="EMBL" id="CAG84821.2"/>
    </source>
</evidence>
<dbReference type="HOGENOM" id="CLU_498735_0_0_1"/>
<protein>
    <submittedName>
        <fullName evidence="4">DEHA2A11880p</fullName>
    </submittedName>
</protein>
<feature type="compositionally biased region" description="Low complexity" evidence="2">
    <location>
        <begin position="514"/>
        <end position="554"/>
    </location>
</feature>
<feature type="compositionally biased region" description="Low complexity" evidence="2">
    <location>
        <begin position="360"/>
        <end position="372"/>
    </location>
</feature>
<dbReference type="KEGG" id="dha:DEHA2A11880g"/>
<dbReference type="GO" id="GO:0008270">
    <property type="term" value="F:zinc ion binding"/>
    <property type="evidence" value="ECO:0007669"/>
    <property type="project" value="UniProtKB-KW"/>
</dbReference>
<dbReference type="Proteomes" id="UP000000599">
    <property type="component" value="Chromosome A"/>
</dbReference>
<sequence length="554" mass="60120">MNNSSDNDESRDNREQVREAAGQEGAADINTADINTADINTAANTVADHGDRNINDNPSGSNANTSIQGPESSNENDNDNRNEMNIFDRFMDTILGANRNRVQSPIAIPIVSSAGGDATAVASTTTDASNPTGDADSGPDSTNANALSTSTDSNGGAIIITVNYVFSDENNPQNPNRSGSLVMTLPNNSSNRDPRIIQEFIRLATQMAYSTIVNLNKEKGITIDKFNSFDIKTLEELKETSRECSICFEDYLAFSNNGKKRSVVDGSRSQEDTSAKKRKLNNKNAESTSNDSSSSSTTSTSSSSDPNTSRPKYLSEFTGTFEHLPVQMPCGHIFGKSCLFEWLKNHSSCPLCRNSVSEPSTDGTSTNDTNGNVQDNPNITLVHRPALLDIFNSFSRDRESNSPVRRILRSGNGLGENNSPHTHMHTHSFPSQSVDSQDEAQEGESGNQTGVFSHLLNYLRRSQSSESSEPLFPTGVSSRRTTNGVETRSTDRIDSEDNVLEFMNLRSLVDDNRSNNSVNNNATESNNNGDNDNDNADGNNNNASNNDNENESTT</sequence>
<feature type="region of interest" description="Disordered" evidence="2">
    <location>
        <begin position="261"/>
        <end position="313"/>
    </location>
</feature>
<gene>
    <name evidence="4" type="ordered locus">DEHA2A11880g</name>
</gene>
<evidence type="ECO:0000256" key="1">
    <source>
        <dbReference type="PROSITE-ProRule" id="PRU00175"/>
    </source>
</evidence>
<dbReference type="InterPro" id="IPR001841">
    <property type="entry name" value="Znf_RING"/>
</dbReference>
<dbReference type="OrthoDB" id="8062037at2759"/>
<dbReference type="InterPro" id="IPR051826">
    <property type="entry name" value="E3_ubiquitin-ligase_domain"/>
</dbReference>
<dbReference type="EMBL" id="CR382133">
    <property type="protein sequence ID" value="CAG84821.2"/>
    <property type="molecule type" value="Genomic_DNA"/>
</dbReference>
<feature type="region of interest" description="Disordered" evidence="2">
    <location>
        <begin position="1"/>
        <end position="82"/>
    </location>
</feature>
<dbReference type="InParanoid" id="Q6BY73"/>
<feature type="region of interest" description="Disordered" evidence="2">
    <location>
        <begin position="121"/>
        <end position="149"/>
    </location>
</feature>
<keyword evidence="1" id="KW-0863">Zinc-finger</keyword>
<dbReference type="RefSeq" id="XP_456846.2">
    <property type="nucleotide sequence ID" value="XM_456846.1"/>
</dbReference>
<feature type="region of interest" description="Disordered" evidence="2">
    <location>
        <begin position="461"/>
        <end position="493"/>
    </location>
</feature>